<gene>
    <name evidence="2" type="ORF">ON753_08535</name>
</gene>
<evidence type="ECO:0000259" key="1">
    <source>
        <dbReference type="Pfam" id="PF06983"/>
    </source>
</evidence>
<evidence type="ECO:0000313" key="3">
    <source>
        <dbReference type="Proteomes" id="UP001300261"/>
    </source>
</evidence>
<dbReference type="CDD" id="cd06588">
    <property type="entry name" value="PhnB_like"/>
    <property type="match status" value="1"/>
</dbReference>
<protein>
    <submittedName>
        <fullName evidence="2">VOC family protein</fullName>
    </submittedName>
</protein>
<dbReference type="PANTHER" id="PTHR33990">
    <property type="entry name" value="PROTEIN YJDN-RELATED"/>
    <property type="match status" value="1"/>
</dbReference>
<dbReference type="InterPro" id="IPR009725">
    <property type="entry name" value="3_dmu_93_MTrfase"/>
</dbReference>
<organism evidence="2 3">
    <name type="scientific">Roseibium salinum</name>
    <dbReference type="NCBI Taxonomy" id="1604349"/>
    <lineage>
        <taxon>Bacteria</taxon>
        <taxon>Pseudomonadati</taxon>
        <taxon>Pseudomonadota</taxon>
        <taxon>Alphaproteobacteria</taxon>
        <taxon>Hyphomicrobiales</taxon>
        <taxon>Stappiaceae</taxon>
        <taxon>Roseibium</taxon>
    </lineage>
</organism>
<evidence type="ECO:0000313" key="2">
    <source>
        <dbReference type="EMBL" id="MCX2722443.1"/>
    </source>
</evidence>
<dbReference type="Proteomes" id="UP001300261">
    <property type="component" value="Unassembled WGS sequence"/>
</dbReference>
<dbReference type="InterPro" id="IPR029068">
    <property type="entry name" value="Glyas_Bleomycin-R_OHBP_Dase"/>
</dbReference>
<dbReference type="PIRSF" id="PIRSF021700">
    <property type="entry name" value="3_dmu_93_MTrfase"/>
    <property type="match status" value="1"/>
</dbReference>
<comment type="caution">
    <text evidence="2">The sequence shown here is derived from an EMBL/GenBank/DDBJ whole genome shotgun (WGS) entry which is preliminary data.</text>
</comment>
<keyword evidence="3" id="KW-1185">Reference proteome</keyword>
<accession>A0ABT3QZP9</accession>
<dbReference type="SUPFAM" id="SSF54593">
    <property type="entry name" value="Glyoxalase/Bleomycin resistance protein/Dihydroxybiphenyl dioxygenase"/>
    <property type="match status" value="1"/>
</dbReference>
<dbReference type="PANTHER" id="PTHR33990:SF2">
    <property type="entry name" value="PHNB-LIKE DOMAIN-CONTAINING PROTEIN"/>
    <property type="match status" value="1"/>
</dbReference>
<dbReference type="InterPro" id="IPR028973">
    <property type="entry name" value="PhnB-like"/>
</dbReference>
<feature type="domain" description="PhnB-like" evidence="1">
    <location>
        <begin position="6"/>
        <end position="115"/>
    </location>
</feature>
<dbReference type="Gene3D" id="3.10.180.10">
    <property type="entry name" value="2,3-Dihydroxybiphenyl 1,2-Dioxygenase, domain 1"/>
    <property type="match status" value="1"/>
</dbReference>
<dbReference type="Pfam" id="PF06983">
    <property type="entry name" value="3-dmu-9_3-mt"/>
    <property type="match status" value="1"/>
</dbReference>
<proteinExistence type="predicted"/>
<dbReference type="EMBL" id="JAPEVI010000003">
    <property type="protein sequence ID" value="MCX2722443.1"/>
    <property type="molecule type" value="Genomic_DNA"/>
</dbReference>
<name>A0ABT3QZP9_9HYPH</name>
<reference evidence="2 3" key="1">
    <citation type="journal article" date="2016" name="Int. J. Syst. Evol. Microbiol.">
        <title>Labrenzia salina sp. nov., isolated from the rhizosphere of the halophyte Arthrocnemum macrostachyum.</title>
        <authorList>
            <person name="Camacho M."/>
            <person name="Redondo-Gomez S."/>
            <person name="Rodriguez-Llorente I."/>
            <person name="Rohde M."/>
            <person name="Sproer C."/>
            <person name="Schumann P."/>
            <person name="Klenk H.P."/>
            <person name="Montero-Calasanz M.D.C."/>
        </authorList>
    </citation>
    <scope>NUCLEOTIDE SEQUENCE [LARGE SCALE GENOMIC DNA]</scope>
    <source>
        <strain evidence="2 3">DSM 29163</strain>
    </source>
</reference>
<sequence>MDFSAKARTCLFFKEKGEEAAEFYVSLLPDSEIETVYRPDPNGPVLIVEFTICGSPYMILNGNPDVQSSHLTSISILTEDQAETDRLWQALTADGGEEGPCGWLTDRFGISWQIVPKALPRLMHSGNPAVAARVSAALMQMKKINIADLEAAA</sequence>